<dbReference type="OrthoDB" id="2288928at2759"/>
<dbReference type="RefSeq" id="XP_025370866.1">
    <property type="nucleotide sequence ID" value="XM_025511759.1"/>
</dbReference>
<comment type="similarity">
    <text evidence="1">Belongs to the WD repeat WDR55 family.</text>
</comment>
<feature type="compositionally biased region" description="Acidic residues" evidence="6">
    <location>
        <begin position="60"/>
        <end position="70"/>
    </location>
</feature>
<feature type="compositionally biased region" description="Basic residues" evidence="6">
    <location>
        <begin position="242"/>
        <end position="251"/>
    </location>
</feature>
<dbReference type="InterPro" id="IPR015943">
    <property type="entry name" value="WD40/YVTN_repeat-like_dom_sf"/>
</dbReference>
<dbReference type="EMBL" id="KZ819367">
    <property type="protein sequence ID" value="PWN43706.1"/>
    <property type="molecule type" value="Genomic_DNA"/>
</dbReference>
<dbReference type="SMART" id="SM00320">
    <property type="entry name" value="WD40"/>
    <property type="match status" value="4"/>
</dbReference>
<evidence type="ECO:0000256" key="4">
    <source>
        <dbReference type="ARBA" id="ARBA00039238"/>
    </source>
</evidence>
<feature type="region of interest" description="Disordered" evidence="6">
    <location>
        <begin position="417"/>
        <end position="437"/>
    </location>
</feature>
<feature type="region of interest" description="Disordered" evidence="6">
    <location>
        <begin position="456"/>
        <end position="532"/>
    </location>
</feature>
<dbReference type="GeneID" id="37033629"/>
<feature type="region of interest" description="Disordered" evidence="6">
    <location>
        <begin position="230"/>
        <end position="260"/>
    </location>
</feature>
<keyword evidence="3" id="KW-0677">Repeat</keyword>
<dbReference type="SUPFAM" id="SSF50978">
    <property type="entry name" value="WD40 repeat-like"/>
    <property type="match status" value="1"/>
</dbReference>
<protein>
    <recommendedName>
        <fullName evidence="4">WD repeat-containing protein JIP5</fullName>
    </recommendedName>
    <alternativeName>
        <fullName evidence="5">WD repeat-containing protein jip5</fullName>
    </alternativeName>
</protein>
<dbReference type="FunCoup" id="A0A316W1H5">
    <property type="interactions" value="439"/>
</dbReference>
<organism evidence="7 8">
    <name type="scientific">Ceraceosorus guamensis</name>
    <dbReference type="NCBI Taxonomy" id="1522189"/>
    <lineage>
        <taxon>Eukaryota</taxon>
        <taxon>Fungi</taxon>
        <taxon>Dikarya</taxon>
        <taxon>Basidiomycota</taxon>
        <taxon>Ustilaginomycotina</taxon>
        <taxon>Exobasidiomycetes</taxon>
        <taxon>Ceraceosorales</taxon>
        <taxon>Ceraceosoraceae</taxon>
        <taxon>Ceraceosorus</taxon>
    </lineage>
</organism>
<dbReference type="PANTHER" id="PTHR44019">
    <property type="entry name" value="WD REPEAT-CONTAINING PROTEIN 55"/>
    <property type="match status" value="1"/>
</dbReference>
<feature type="compositionally biased region" description="Low complexity" evidence="6">
    <location>
        <begin position="178"/>
        <end position="189"/>
    </location>
</feature>
<dbReference type="InterPro" id="IPR050505">
    <property type="entry name" value="WDR55/POC1"/>
</dbReference>
<feature type="compositionally biased region" description="Acidic residues" evidence="6">
    <location>
        <begin position="475"/>
        <end position="499"/>
    </location>
</feature>
<dbReference type="STRING" id="1522189.A0A316W1H5"/>
<reference evidence="7 8" key="1">
    <citation type="journal article" date="2018" name="Mol. Biol. Evol.">
        <title>Broad Genomic Sampling Reveals a Smut Pathogenic Ancestry of the Fungal Clade Ustilaginomycotina.</title>
        <authorList>
            <person name="Kijpornyongpan T."/>
            <person name="Mondo S.J."/>
            <person name="Barry K."/>
            <person name="Sandor L."/>
            <person name="Lee J."/>
            <person name="Lipzen A."/>
            <person name="Pangilinan J."/>
            <person name="LaButti K."/>
            <person name="Hainaut M."/>
            <person name="Henrissat B."/>
            <person name="Grigoriev I.V."/>
            <person name="Spatafora J.W."/>
            <person name="Aime M.C."/>
        </authorList>
    </citation>
    <scope>NUCLEOTIDE SEQUENCE [LARGE SCALE GENOMIC DNA]</scope>
    <source>
        <strain evidence="7 8">MCA 4658</strain>
    </source>
</reference>
<dbReference type="Proteomes" id="UP000245783">
    <property type="component" value="Unassembled WGS sequence"/>
</dbReference>
<feature type="compositionally biased region" description="Basic and acidic residues" evidence="6">
    <location>
        <begin position="230"/>
        <end position="241"/>
    </location>
</feature>
<evidence type="ECO:0000256" key="6">
    <source>
        <dbReference type="SAM" id="MobiDB-lite"/>
    </source>
</evidence>
<accession>A0A316W1H5</accession>
<dbReference type="AlphaFoldDB" id="A0A316W1H5"/>
<evidence type="ECO:0000313" key="7">
    <source>
        <dbReference type="EMBL" id="PWN43706.1"/>
    </source>
</evidence>
<evidence type="ECO:0000256" key="2">
    <source>
        <dbReference type="ARBA" id="ARBA00022574"/>
    </source>
</evidence>
<evidence type="ECO:0000256" key="1">
    <source>
        <dbReference type="ARBA" id="ARBA00007625"/>
    </source>
</evidence>
<dbReference type="Gene3D" id="2.130.10.10">
    <property type="entry name" value="YVTN repeat-like/Quinoprotein amine dehydrogenase"/>
    <property type="match status" value="2"/>
</dbReference>
<dbReference type="PANTHER" id="PTHR44019:SF20">
    <property type="entry name" value="WD REPEAT-CONTAINING PROTEIN 55"/>
    <property type="match status" value="1"/>
</dbReference>
<keyword evidence="2" id="KW-0853">WD repeat</keyword>
<dbReference type="InterPro" id="IPR036322">
    <property type="entry name" value="WD40_repeat_dom_sf"/>
</dbReference>
<name>A0A316W1H5_9BASI</name>
<dbReference type="InParanoid" id="A0A316W1H5"/>
<sequence length="532" mass="56439">MDIPLSSDCLDVSFHPQADTSLIAASLVSGKVQLLDYSPSERTSVPKGKAAAGHDAKLDEADDSDEDEEASSSASGSSSTWPHGKKSHTKLWATRPTNKSCRGAAFDEQGDSVWVISKDGSLSRLDTETGSVVQQWKEAHSAAPSRILPVSSSLLATGDDDGVVALWDPRRPPKNALSGSSSSVKPSKNTSEAAQSCLSAGAVRSYSHHFDWITCMIHVADLTPPKELKKRPDEIRKAQKREAKKVKRRQLRGLGAKEDESAEKLGRERLVVTSGDGTLSVIDPRVGPSAVEVSEDQEDELLGVAAIKRGNKLVVGTQLGMLSVWAPSRGLLDHVDRIPGHPQSVDALCMLDQDTVLTGSSDGLIRVVQVLPNKLLGVVADHNGLPVERIARKEGWVASVGHGPEIKLTDVGSLLEPASDEDEDEGASSSDEGDKQDTGEEHFAAALGDLSSSFAADALPRAKKQTDAPPHDGADAESDIDDEEEAGDPDAEDASEDEAAVERPSKRSKTQSASGKAAQSRQAADDDFFAGF</sequence>
<feature type="compositionally biased region" description="Polar residues" evidence="6">
    <location>
        <begin position="510"/>
        <end position="522"/>
    </location>
</feature>
<dbReference type="InterPro" id="IPR001680">
    <property type="entry name" value="WD40_rpt"/>
</dbReference>
<feature type="compositionally biased region" description="Basic and acidic residues" evidence="6">
    <location>
        <begin position="464"/>
        <end position="474"/>
    </location>
</feature>
<evidence type="ECO:0000313" key="8">
    <source>
        <dbReference type="Proteomes" id="UP000245783"/>
    </source>
</evidence>
<feature type="region of interest" description="Disordered" evidence="6">
    <location>
        <begin position="167"/>
        <end position="189"/>
    </location>
</feature>
<evidence type="ECO:0000256" key="5">
    <source>
        <dbReference type="ARBA" id="ARBA00039514"/>
    </source>
</evidence>
<keyword evidence="8" id="KW-1185">Reference proteome</keyword>
<proteinExistence type="inferred from homology"/>
<gene>
    <name evidence="7" type="ORF">IE81DRAFT_288369</name>
</gene>
<evidence type="ECO:0000256" key="3">
    <source>
        <dbReference type="ARBA" id="ARBA00022737"/>
    </source>
</evidence>
<feature type="region of interest" description="Disordered" evidence="6">
    <location>
        <begin position="40"/>
        <end position="94"/>
    </location>
</feature>